<evidence type="ECO:0000313" key="1">
    <source>
        <dbReference type="EMBL" id="KAF1965397.1"/>
    </source>
</evidence>
<dbReference type="AlphaFoldDB" id="A0A6A5UWJ1"/>
<dbReference type="OrthoDB" id="3811879at2759"/>
<protein>
    <submittedName>
        <fullName evidence="1">Uncharacterized protein</fullName>
    </submittedName>
</protein>
<evidence type="ECO:0000313" key="2">
    <source>
        <dbReference type="Proteomes" id="UP000800036"/>
    </source>
</evidence>
<reference evidence="1" key="1">
    <citation type="journal article" date="2020" name="Stud. Mycol.">
        <title>101 Dothideomycetes genomes: a test case for predicting lifestyles and emergence of pathogens.</title>
        <authorList>
            <person name="Haridas S."/>
            <person name="Albert R."/>
            <person name="Binder M."/>
            <person name="Bloem J."/>
            <person name="Labutti K."/>
            <person name="Salamov A."/>
            <person name="Andreopoulos B."/>
            <person name="Baker S."/>
            <person name="Barry K."/>
            <person name="Bills G."/>
            <person name="Bluhm B."/>
            <person name="Cannon C."/>
            <person name="Castanera R."/>
            <person name="Culley D."/>
            <person name="Daum C."/>
            <person name="Ezra D."/>
            <person name="Gonzalez J."/>
            <person name="Henrissat B."/>
            <person name="Kuo A."/>
            <person name="Liang C."/>
            <person name="Lipzen A."/>
            <person name="Lutzoni F."/>
            <person name="Magnuson J."/>
            <person name="Mondo S."/>
            <person name="Nolan M."/>
            <person name="Ohm R."/>
            <person name="Pangilinan J."/>
            <person name="Park H.-J."/>
            <person name="Ramirez L."/>
            <person name="Alfaro M."/>
            <person name="Sun H."/>
            <person name="Tritt A."/>
            <person name="Yoshinaga Y."/>
            <person name="Zwiers L.-H."/>
            <person name="Turgeon B."/>
            <person name="Goodwin S."/>
            <person name="Spatafora J."/>
            <person name="Crous P."/>
            <person name="Grigoriev I."/>
        </authorList>
    </citation>
    <scope>NUCLEOTIDE SEQUENCE</scope>
    <source>
        <strain evidence="1">CBS 107.79</strain>
    </source>
</reference>
<organism evidence="1 2">
    <name type="scientific">Bimuria novae-zelandiae CBS 107.79</name>
    <dbReference type="NCBI Taxonomy" id="1447943"/>
    <lineage>
        <taxon>Eukaryota</taxon>
        <taxon>Fungi</taxon>
        <taxon>Dikarya</taxon>
        <taxon>Ascomycota</taxon>
        <taxon>Pezizomycotina</taxon>
        <taxon>Dothideomycetes</taxon>
        <taxon>Pleosporomycetidae</taxon>
        <taxon>Pleosporales</taxon>
        <taxon>Massarineae</taxon>
        <taxon>Didymosphaeriaceae</taxon>
        <taxon>Bimuria</taxon>
    </lineage>
</organism>
<proteinExistence type="predicted"/>
<dbReference type="Proteomes" id="UP000800036">
    <property type="component" value="Unassembled WGS sequence"/>
</dbReference>
<dbReference type="EMBL" id="ML976763">
    <property type="protein sequence ID" value="KAF1965397.1"/>
    <property type="molecule type" value="Genomic_DNA"/>
</dbReference>
<gene>
    <name evidence="1" type="ORF">BU23DRAFT_561139</name>
</gene>
<sequence length="81" mass="9559">MPPERKKLGRLRKDVAIYGAKDARSGVSRRSYTREEKAEVINWIRDEENWVWDPYGDRIARVWSGLQWDGDIRPPTAQEVM</sequence>
<name>A0A6A5UWJ1_9PLEO</name>
<feature type="non-terminal residue" evidence="1">
    <location>
        <position position="81"/>
    </location>
</feature>
<keyword evidence="2" id="KW-1185">Reference proteome</keyword>
<accession>A0A6A5UWJ1</accession>